<dbReference type="InterPro" id="IPR041065">
    <property type="entry name" value="GNAT-like"/>
</dbReference>
<feature type="domain" description="GCN5-related N-acetyltransferase-like" evidence="1">
    <location>
        <begin position="273"/>
        <end position="333"/>
    </location>
</feature>
<keyword evidence="2" id="KW-0378">Hydrolase</keyword>
<accession>A0ABN1E9T5</accession>
<dbReference type="Gene3D" id="3.40.50.1000">
    <property type="entry name" value="HAD superfamily/HAD-like"/>
    <property type="match status" value="2"/>
</dbReference>
<comment type="caution">
    <text evidence="2">The sequence shown here is derived from an EMBL/GenBank/DDBJ whole genome shotgun (WGS) entry which is preliminary data.</text>
</comment>
<dbReference type="Pfam" id="PF18407">
    <property type="entry name" value="GNAT_like"/>
    <property type="match status" value="1"/>
</dbReference>
<evidence type="ECO:0000313" key="2">
    <source>
        <dbReference type="EMBL" id="GAA0562111.1"/>
    </source>
</evidence>
<dbReference type="EMBL" id="BAAAGS010000095">
    <property type="protein sequence ID" value="GAA0562111.1"/>
    <property type="molecule type" value="Genomic_DNA"/>
</dbReference>
<dbReference type="Pfam" id="PF13344">
    <property type="entry name" value="Hydrolase_6"/>
    <property type="match status" value="1"/>
</dbReference>
<dbReference type="InterPro" id="IPR036412">
    <property type="entry name" value="HAD-like_sf"/>
</dbReference>
<name>A0ABN1E9T5_SACER</name>
<dbReference type="PANTHER" id="PTHR19288:SF95">
    <property type="entry name" value="D-GLYCEROL 3-PHOSPHATE PHOSPHATASE"/>
    <property type="match status" value="1"/>
</dbReference>
<evidence type="ECO:0000313" key="3">
    <source>
        <dbReference type="Proteomes" id="UP001500729"/>
    </source>
</evidence>
<gene>
    <name evidence="2" type="ORF">GCM10009533_68500</name>
</gene>
<dbReference type="GO" id="GO:0016787">
    <property type="term" value="F:hydrolase activity"/>
    <property type="evidence" value="ECO:0007669"/>
    <property type="project" value="UniProtKB-KW"/>
</dbReference>
<dbReference type="NCBIfam" id="TIGR01460">
    <property type="entry name" value="HAD-SF-IIA"/>
    <property type="match status" value="1"/>
</dbReference>
<keyword evidence="3" id="KW-1185">Reference proteome</keyword>
<dbReference type="Proteomes" id="UP001500729">
    <property type="component" value="Unassembled WGS sequence"/>
</dbReference>
<evidence type="ECO:0000259" key="1">
    <source>
        <dbReference type="Pfam" id="PF18407"/>
    </source>
</evidence>
<proteinExistence type="predicted"/>
<protein>
    <submittedName>
        <fullName evidence="2">HAD-IIA family hydrolase</fullName>
    </submittedName>
</protein>
<sequence>MSETLLDGHDVVLLDLDGTVYRGGELVPSAAGSVQDVRGRGVKVRFVTNNAAKSPQAVADHLARLGLPTEPVEVSTSSQAGAAVLAENLPEGAKVLVVGTSALESEVDKVGLVPVREVGEEPVAVVQGHSPDTAWKNLAEACLAIRAGALWVACNEDVTLPTERGELPGNGAMVAALKAATGQSPTVAGKPERPLLDNAVVSAGGTRALMAGDRLDTDIAGAVRAGMTSLMVLTGVHTPADLLAAGPDKRPDHVAPDLSALHRPGAESVVAEQPEWKVRVDDTVLELASNSGKDDPLGALRTMCAVRWRHGSGAIAVRGADPHADSALRTLGLS</sequence>
<dbReference type="RefSeq" id="WP_009942359.1">
    <property type="nucleotide sequence ID" value="NZ_BAAAGS010000095.1"/>
</dbReference>
<dbReference type="PANTHER" id="PTHR19288">
    <property type="entry name" value="4-NITROPHENYLPHOSPHATASE-RELATED"/>
    <property type="match status" value="1"/>
</dbReference>
<dbReference type="Gene3D" id="3.30.300.290">
    <property type="match status" value="1"/>
</dbReference>
<reference evidence="2 3" key="1">
    <citation type="journal article" date="2019" name="Int. J. Syst. Evol. Microbiol.">
        <title>The Global Catalogue of Microorganisms (GCM) 10K type strain sequencing project: providing services to taxonomists for standard genome sequencing and annotation.</title>
        <authorList>
            <consortium name="The Broad Institute Genomics Platform"/>
            <consortium name="The Broad Institute Genome Sequencing Center for Infectious Disease"/>
            <person name="Wu L."/>
            <person name="Ma J."/>
        </authorList>
    </citation>
    <scope>NUCLEOTIDE SEQUENCE [LARGE SCALE GENOMIC DNA]</scope>
    <source>
        <strain evidence="2 3">JCM 10303</strain>
    </source>
</reference>
<dbReference type="SUPFAM" id="SSF56784">
    <property type="entry name" value="HAD-like"/>
    <property type="match status" value="1"/>
</dbReference>
<dbReference type="InterPro" id="IPR006357">
    <property type="entry name" value="HAD-SF_hydro_IIA"/>
</dbReference>
<dbReference type="Pfam" id="PF13242">
    <property type="entry name" value="Hydrolase_like"/>
    <property type="match status" value="1"/>
</dbReference>
<organism evidence="2 3">
    <name type="scientific">Saccharopolyspora erythraea</name>
    <name type="common">Streptomyces erythraeus</name>
    <dbReference type="NCBI Taxonomy" id="1836"/>
    <lineage>
        <taxon>Bacteria</taxon>
        <taxon>Bacillati</taxon>
        <taxon>Actinomycetota</taxon>
        <taxon>Actinomycetes</taxon>
        <taxon>Pseudonocardiales</taxon>
        <taxon>Pseudonocardiaceae</taxon>
        <taxon>Saccharopolyspora</taxon>
    </lineage>
</organism>
<dbReference type="InterPro" id="IPR023214">
    <property type="entry name" value="HAD_sf"/>
</dbReference>